<reference evidence="2" key="2">
    <citation type="journal article" date="2015" name="Data Brief">
        <title>Shoot transcriptome of the giant reed, Arundo donax.</title>
        <authorList>
            <person name="Barrero R.A."/>
            <person name="Guerrero F.D."/>
            <person name="Moolhuijzen P."/>
            <person name="Goolsby J.A."/>
            <person name="Tidwell J."/>
            <person name="Bellgard S.E."/>
            <person name="Bellgard M.I."/>
        </authorList>
    </citation>
    <scope>NUCLEOTIDE SEQUENCE</scope>
    <source>
        <tissue evidence="2">Shoot tissue taken approximately 20 cm above the soil surface</tissue>
    </source>
</reference>
<proteinExistence type="predicted"/>
<sequence length="35" mass="3923">MLSIELFKRPPMTFAANGLPVNFLVIFLPISCKLT</sequence>
<keyword evidence="1" id="KW-1133">Transmembrane helix</keyword>
<organism evidence="2">
    <name type="scientific">Arundo donax</name>
    <name type="common">Giant reed</name>
    <name type="synonym">Donax arundinaceus</name>
    <dbReference type="NCBI Taxonomy" id="35708"/>
    <lineage>
        <taxon>Eukaryota</taxon>
        <taxon>Viridiplantae</taxon>
        <taxon>Streptophyta</taxon>
        <taxon>Embryophyta</taxon>
        <taxon>Tracheophyta</taxon>
        <taxon>Spermatophyta</taxon>
        <taxon>Magnoliopsida</taxon>
        <taxon>Liliopsida</taxon>
        <taxon>Poales</taxon>
        <taxon>Poaceae</taxon>
        <taxon>PACMAD clade</taxon>
        <taxon>Arundinoideae</taxon>
        <taxon>Arundineae</taxon>
        <taxon>Arundo</taxon>
    </lineage>
</organism>
<reference evidence="2" key="1">
    <citation type="submission" date="2014-09" db="EMBL/GenBank/DDBJ databases">
        <authorList>
            <person name="Magalhaes I.L.F."/>
            <person name="Oliveira U."/>
            <person name="Santos F.R."/>
            <person name="Vidigal T.H.D.A."/>
            <person name="Brescovit A.D."/>
            <person name="Santos A.J."/>
        </authorList>
    </citation>
    <scope>NUCLEOTIDE SEQUENCE</scope>
    <source>
        <tissue evidence="2">Shoot tissue taken approximately 20 cm above the soil surface</tissue>
    </source>
</reference>
<feature type="transmembrane region" description="Helical" evidence="1">
    <location>
        <begin position="12"/>
        <end position="30"/>
    </location>
</feature>
<name>A0A0A9BEL0_ARUDO</name>
<evidence type="ECO:0000313" key="2">
    <source>
        <dbReference type="EMBL" id="JAD59645.1"/>
    </source>
</evidence>
<protein>
    <submittedName>
        <fullName evidence="2">Uncharacterized protein</fullName>
    </submittedName>
</protein>
<evidence type="ECO:0000256" key="1">
    <source>
        <dbReference type="SAM" id="Phobius"/>
    </source>
</evidence>
<dbReference type="AlphaFoldDB" id="A0A0A9BEL0"/>
<keyword evidence="1" id="KW-0472">Membrane</keyword>
<accession>A0A0A9BEL0</accession>
<dbReference type="EMBL" id="GBRH01238250">
    <property type="protein sequence ID" value="JAD59645.1"/>
    <property type="molecule type" value="Transcribed_RNA"/>
</dbReference>
<keyword evidence="1" id="KW-0812">Transmembrane</keyword>